<dbReference type="InterPro" id="IPR003593">
    <property type="entry name" value="AAA+_ATPase"/>
</dbReference>
<evidence type="ECO:0000256" key="3">
    <source>
        <dbReference type="ARBA" id="ARBA00022741"/>
    </source>
</evidence>
<dbReference type="SMART" id="SM00382">
    <property type="entry name" value="AAA"/>
    <property type="match status" value="1"/>
</dbReference>
<name>A0A6N2UYK0_BLAHA</name>
<keyword evidence="4 6" id="KW-0067">ATP-binding</keyword>
<dbReference type="InterPro" id="IPR017871">
    <property type="entry name" value="ABC_transporter-like_CS"/>
</dbReference>
<sequence length="305" mass="33896">MEYVLQTRDLRKNYGHYKVLNGLTMGVPKGAIYGFVGKNGAGKTTLLRLICGLQEPTAGEYSIYGTANHQKREIVRARKRIGAVVETPAIYLDMTAEDNMKAQYRYLGMPSFEGITDILKLVGLENTGKKKAKNFSLGMRQRLGIAVALAGNPDFLILDEPVNGLDPQGMIEIRELILKLNREQGITVLISSHILDELSKIATHFGFIDKGCIVKEISAVELEKACRKCIHIEVSDTKTLSFVLDEMGVEYTVLSQTEADIFSSISVTDLALTLDKKNCKIKAMQECDESLENYYINLVGGKDYE</sequence>
<protein>
    <submittedName>
        <fullName evidence="6">Methionine import ATP-binding protein MetN 2</fullName>
        <ecNumber evidence="6">3.6.3.-</ecNumber>
    </submittedName>
</protein>
<dbReference type="Gene3D" id="3.40.50.300">
    <property type="entry name" value="P-loop containing nucleotide triphosphate hydrolases"/>
    <property type="match status" value="1"/>
</dbReference>
<keyword evidence="3" id="KW-0547">Nucleotide-binding</keyword>
<reference evidence="6" key="1">
    <citation type="submission" date="2019-11" db="EMBL/GenBank/DDBJ databases">
        <authorList>
            <person name="Feng L."/>
        </authorList>
    </citation>
    <scope>NUCLEOTIDE SEQUENCE</scope>
    <source>
        <strain evidence="6">BhanseniiLFYP23</strain>
    </source>
</reference>
<feature type="domain" description="ABC transporter" evidence="5">
    <location>
        <begin position="5"/>
        <end position="235"/>
    </location>
</feature>
<evidence type="ECO:0000313" key="6">
    <source>
        <dbReference type="EMBL" id="VYT22790.1"/>
    </source>
</evidence>
<gene>
    <name evidence="6" type="primary">metN2</name>
    <name evidence="6" type="ORF">BHLFYP23_00727</name>
</gene>
<evidence type="ECO:0000259" key="5">
    <source>
        <dbReference type="PROSITE" id="PS50893"/>
    </source>
</evidence>
<dbReference type="PROSITE" id="PS00211">
    <property type="entry name" value="ABC_TRANSPORTER_1"/>
    <property type="match status" value="1"/>
</dbReference>
<comment type="similarity">
    <text evidence="1">Belongs to the ABC transporter superfamily.</text>
</comment>
<dbReference type="EMBL" id="CACRSY010000014">
    <property type="protein sequence ID" value="VYT22790.1"/>
    <property type="molecule type" value="Genomic_DNA"/>
</dbReference>
<organism evidence="6">
    <name type="scientific">Blautia hansenii</name>
    <name type="common">Ruminococcus hansenii</name>
    <dbReference type="NCBI Taxonomy" id="1322"/>
    <lineage>
        <taxon>Bacteria</taxon>
        <taxon>Bacillati</taxon>
        <taxon>Bacillota</taxon>
        <taxon>Clostridia</taxon>
        <taxon>Lachnospirales</taxon>
        <taxon>Lachnospiraceae</taxon>
        <taxon>Blautia</taxon>
    </lineage>
</organism>
<dbReference type="EC" id="3.6.3.-" evidence="6"/>
<evidence type="ECO:0000256" key="4">
    <source>
        <dbReference type="ARBA" id="ARBA00022840"/>
    </source>
</evidence>
<dbReference type="AlphaFoldDB" id="A0A6N2UYK0"/>
<dbReference type="InterPro" id="IPR003439">
    <property type="entry name" value="ABC_transporter-like_ATP-bd"/>
</dbReference>
<accession>A0A6N2UYK0</accession>
<proteinExistence type="inferred from homology"/>
<dbReference type="RefSeq" id="WP_009246234.1">
    <property type="nucleotide sequence ID" value="NZ_CACRSY010000014.1"/>
</dbReference>
<evidence type="ECO:0000256" key="2">
    <source>
        <dbReference type="ARBA" id="ARBA00022448"/>
    </source>
</evidence>
<dbReference type="PROSITE" id="PS50893">
    <property type="entry name" value="ABC_TRANSPORTER_2"/>
    <property type="match status" value="1"/>
</dbReference>
<evidence type="ECO:0000256" key="1">
    <source>
        <dbReference type="ARBA" id="ARBA00005417"/>
    </source>
</evidence>
<dbReference type="GO" id="GO:0005524">
    <property type="term" value="F:ATP binding"/>
    <property type="evidence" value="ECO:0007669"/>
    <property type="project" value="UniProtKB-KW"/>
</dbReference>
<dbReference type="InterPro" id="IPR027417">
    <property type="entry name" value="P-loop_NTPase"/>
</dbReference>
<keyword evidence="2" id="KW-0813">Transport</keyword>
<dbReference type="PANTHER" id="PTHR43335">
    <property type="entry name" value="ABC TRANSPORTER, ATP-BINDING PROTEIN"/>
    <property type="match status" value="1"/>
</dbReference>
<dbReference type="PANTHER" id="PTHR43335:SF8">
    <property type="entry name" value="ABC TRANSPORTER, ATP-BINDING PROTEIN"/>
    <property type="match status" value="1"/>
</dbReference>
<dbReference type="SUPFAM" id="SSF52540">
    <property type="entry name" value="P-loop containing nucleoside triphosphate hydrolases"/>
    <property type="match status" value="1"/>
</dbReference>
<dbReference type="Pfam" id="PF00005">
    <property type="entry name" value="ABC_tran"/>
    <property type="match status" value="1"/>
</dbReference>
<dbReference type="GO" id="GO:0016887">
    <property type="term" value="F:ATP hydrolysis activity"/>
    <property type="evidence" value="ECO:0007669"/>
    <property type="project" value="InterPro"/>
</dbReference>
<keyword evidence="6" id="KW-0378">Hydrolase</keyword>